<evidence type="ECO:0000313" key="2">
    <source>
        <dbReference type="EMBL" id="CAG9807147.1"/>
    </source>
</evidence>
<feature type="signal peptide" evidence="1">
    <location>
        <begin position="1"/>
        <end position="28"/>
    </location>
</feature>
<reference evidence="2" key="2">
    <citation type="submission" date="2022-10" db="EMBL/GenBank/DDBJ databases">
        <authorList>
            <consortium name="ENA_rothamsted_submissions"/>
            <consortium name="culmorum"/>
            <person name="King R."/>
        </authorList>
    </citation>
    <scope>NUCLEOTIDE SEQUENCE</scope>
</reference>
<evidence type="ECO:0000313" key="3">
    <source>
        <dbReference type="Proteomes" id="UP001153620"/>
    </source>
</evidence>
<dbReference type="AlphaFoldDB" id="A0A9N9WSB6"/>
<dbReference type="OrthoDB" id="8181631at2759"/>
<name>A0A9N9WSB6_9DIPT</name>
<keyword evidence="1" id="KW-0732">Signal</keyword>
<proteinExistence type="predicted"/>
<dbReference type="EMBL" id="OU895879">
    <property type="protein sequence ID" value="CAG9807147.1"/>
    <property type="molecule type" value="Genomic_DNA"/>
</dbReference>
<accession>A0A9N9WSB6</accession>
<sequence>MQSLATKRLSIAVLVVMLISIAIMESSANPNPDHSGDPNNVVDALRYLQDIESKHAQFARPRHYEHNDGVSITFVLEMLEQLDRKHARTPRFGKRGNNDYLTKEYTNNVLRFILENPEYFQHLQQQESS</sequence>
<gene>
    <name evidence="2" type="ORF">CHIRRI_LOCUS9996</name>
</gene>
<keyword evidence="3" id="KW-1185">Reference proteome</keyword>
<dbReference type="Proteomes" id="UP001153620">
    <property type="component" value="Chromosome 3"/>
</dbReference>
<protein>
    <submittedName>
        <fullName evidence="2">Uncharacterized protein</fullName>
    </submittedName>
</protein>
<organism evidence="2 3">
    <name type="scientific">Chironomus riparius</name>
    <dbReference type="NCBI Taxonomy" id="315576"/>
    <lineage>
        <taxon>Eukaryota</taxon>
        <taxon>Metazoa</taxon>
        <taxon>Ecdysozoa</taxon>
        <taxon>Arthropoda</taxon>
        <taxon>Hexapoda</taxon>
        <taxon>Insecta</taxon>
        <taxon>Pterygota</taxon>
        <taxon>Neoptera</taxon>
        <taxon>Endopterygota</taxon>
        <taxon>Diptera</taxon>
        <taxon>Nematocera</taxon>
        <taxon>Chironomoidea</taxon>
        <taxon>Chironomidae</taxon>
        <taxon>Chironominae</taxon>
        <taxon>Chironomus</taxon>
    </lineage>
</organism>
<reference evidence="2" key="1">
    <citation type="submission" date="2022-01" db="EMBL/GenBank/DDBJ databases">
        <authorList>
            <person name="King R."/>
        </authorList>
    </citation>
    <scope>NUCLEOTIDE SEQUENCE</scope>
</reference>
<evidence type="ECO:0000256" key="1">
    <source>
        <dbReference type="SAM" id="SignalP"/>
    </source>
</evidence>
<feature type="chain" id="PRO_5040268565" evidence="1">
    <location>
        <begin position="29"/>
        <end position="129"/>
    </location>
</feature>